<sequence length="520" mass="53735">MAGEGALMRAGSWQAQGEAVLLKTASDVFAQLQATQQAKAHPRVAEVAAVAEAGKTNSVDSSSTAAGRSGAHHGLLVDSATAGLLPPLRQISLDILAATEMIHSKALAGPPERNSIFQDVFNELAAKDELAPLQAGQLYTLPSMQFLENMLSDFDSRSGSNSGGAGAGSGGSNGGAGLAGPLDLAGDAFDLPDFHHSTHHASHHGHPAHLAHHQQQPGLRPTPFDQQQAAHAQLLHAQQAYGGGGLPLAGGASYSFVPMGGSAPAQLAPMPAGSSASGSVTLQASMRTHSAYVAGHQGMVPLPADEAALGRRLAVLQQQQAAALAVQQPAAHQAHAPGVRQPAVPQPAQPRATPRRQSHSSAYADFEYEEAEVSLQTSKSGRVRKVASFTGVKRKLDVTSQPNGSDSRDSRGSMGADTSAGEVGSKSKGARKGAGGGAKNRKGRRTICLNCGCHQTPQWRCGPLGPRTLCNACGVRYKKDLPLNCWPIRDGMMLPPGAVLPPGFVVPPGITIHTQPAEQE</sequence>
<dbReference type="Pfam" id="PF00320">
    <property type="entry name" value="GATA"/>
    <property type="match status" value="1"/>
</dbReference>
<feature type="compositionally biased region" description="Gly residues" evidence="6">
    <location>
        <begin position="161"/>
        <end position="174"/>
    </location>
</feature>
<evidence type="ECO:0000313" key="9">
    <source>
        <dbReference type="Proteomes" id="UP000239649"/>
    </source>
</evidence>
<dbReference type="CDD" id="cd00202">
    <property type="entry name" value="ZnF_GATA"/>
    <property type="match status" value="1"/>
</dbReference>
<comment type="caution">
    <text evidence="8">The sequence shown here is derived from an EMBL/GenBank/DDBJ whole genome shotgun (WGS) entry which is preliminary data.</text>
</comment>
<dbReference type="InterPro" id="IPR013088">
    <property type="entry name" value="Znf_NHR/GATA"/>
</dbReference>
<dbReference type="Gene3D" id="3.30.50.10">
    <property type="entry name" value="Erythroid Transcription Factor GATA-1, subunit A"/>
    <property type="match status" value="1"/>
</dbReference>
<feature type="compositionally biased region" description="Basic residues" evidence="6">
    <location>
        <begin position="197"/>
        <end position="212"/>
    </location>
</feature>
<dbReference type="InterPro" id="IPR051140">
    <property type="entry name" value="GATA_TF"/>
</dbReference>
<feature type="domain" description="GATA-type" evidence="7">
    <location>
        <begin position="448"/>
        <end position="478"/>
    </location>
</feature>
<evidence type="ECO:0000256" key="5">
    <source>
        <dbReference type="PROSITE-ProRule" id="PRU00094"/>
    </source>
</evidence>
<evidence type="ECO:0000256" key="4">
    <source>
        <dbReference type="ARBA" id="ARBA00022833"/>
    </source>
</evidence>
<gene>
    <name evidence="8" type="primary">g704</name>
    <name evidence="8" type="ORF">C2E20_0704</name>
</gene>
<dbReference type="SMART" id="SM00401">
    <property type="entry name" value="ZnF_GATA"/>
    <property type="match status" value="1"/>
</dbReference>
<dbReference type="GO" id="GO:0008270">
    <property type="term" value="F:zinc ion binding"/>
    <property type="evidence" value="ECO:0007669"/>
    <property type="project" value="UniProtKB-KW"/>
</dbReference>
<evidence type="ECO:0000259" key="7">
    <source>
        <dbReference type="PROSITE" id="PS50114"/>
    </source>
</evidence>
<evidence type="ECO:0000313" key="8">
    <source>
        <dbReference type="EMBL" id="PSC76229.1"/>
    </source>
</evidence>
<feature type="region of interest" description="Disordered" evidence="6">
    <location>
        <begin position="155"/>
        <end position="174"/>
    </location>
</feature>
<dbReference type="SUPFAM" id="SSF57716">
    <property type="entry name" value="Glucocorticoid receptor-like (DNA-binding domain)"/>
    <property type="match status" value="1"/>
</dbReference>
<dbReference type="EMBL" id="LHPF02000001">
    <property type="protein sequence ID" value="PSC76229.1"/>
    <property type="molecule type" value="Genomic_DNA"/>
</dbReference>
<dbReference type="PROSITE" id="PS50114">
    <property type="entry name" value="GATA_ZN_FINGER_2"/>
    <property type="match status" value="1"/>
</dbReference>
<dbReference type="GO" id="GO:0043565">
    <property type="term" value="F:sequence-specific DNA binding"/>
    <property type="evidence" value="ECO:0007669"/>
    <property type="project" value="InterPro"/>
</dbReference>
<dbReference type="OrthoDB" id="2162994at2759"/>
<comment type="similarity">
    <text evidence="1">Belongs to the type IV zinc-finger family. Class A subfamily.</text>
</comment>
<dbReference type="GO" id="GO:0006355">
    <property type="term" value="P:regulation of DNA-templated transcription"/>
    <property type="evidence" value="ECO:0007669"/>
    <property type="project" value="InterPro"/>
</dbReference>
<evidence type="ECO:0000256" key="1">
    <source>
        <dbReference type="ARBA" id="ARBA00005694"/>
    </source>
</evidence>
<dbReference type="AlphaFoldDB" id="A0A2P6VQ69"/>
<keyword evidence="4" id="KW-0862">Zinc</keyword>
<evidence type="ECO:0000256" key="2">
    <source>
        <dbReference type="ARBA" id="ARBA00022723"/>
    </source>
</evidence>
<dbReference type="STRING" id="554055.A0A2P6VQ69"/>
<organism evidence="8 9">
    <name type="scientific">Micractinium conductrix</name>
    <dbReference type="NCBI Taxonomy" id="554055"/>
    <lineage>
        <taxon>Eukaryota</taxon>
        <taxon>Viridiplantae</taxon>
        <taxon>Chlorophyta</taxon>
        <taxon>core chlorophytes</taxon>
        <taxon>Trebouxiophyceae</taxon>
        <taxon>Chlorellales</taxon>
        <taxon>Chlorellaceae</taxon>
        <taxon>Chlorella clade</taxon>
        <taxon>Micractinium</taxon>
    </lineage>
</organism>
<feature type="compositionally biased region" description="Low complexity" evidence="6">
    <location>
        <begin position="328"/>
        <end position="343"/>
    </location>
</feature>
<keyword evidence="9" id="KW-1185">Reference proteome</keyword>
<keyword evidence="2" id="KW-0479">Metal-binding</keyword>
<name>A0A2P6VQ69_9CHLO</name>
<proteinExistence type="inferred from homology"/>
<accession>A0A2P6VQ69</accession>
<feature type="region of interest" description="Disordered" evidence="6">
    <location>
        <begin position="328"/>
        <end position="365"/>
    </location>
</feature>
<evidence type="ECO:0000256" key="6">
    <source>
        <dbReference type="SAM" id="MobiDB-lite"/>
    </source>
</evidence>
<reference evidence="8 9" key="1">
    <citation type="journal article" date="2018" name="Plant J.">
        <title>Genome sequences of Chlorella sorokiniana UTEX 1602 and Micractinium conductrix SAG 241.80: implications to maltose excretion by a green alga.</title>
        <authorList>
            <person name="Arriola M.B."/>
            <person name="Velmurugan N."/>
            <person name="Zhang Y."/>
            <person name="Plunkett M.H."/>
            <person name="Hondzo H."/>
            <person name="Barney B.M."/>
        </authorList>
    </citation>
    <scope>NUCLEOTIDE SEQUENCE [LARGE SCALE GENOMIC DNA]</scope>
    <source>
        <strain evidence="8 9">SAG 241.80</strain>
    </source>
</reference>
<keyword evidence="3 5" id="KW-0863">Zinc-finger</keyword>
<dbReference type="PANTHER" id="PTHR45658">
    <property type="entry name" value="GATA TRANSCRIPTION FACTOR"/>
    <property type="match status" value="1"/>
</dbReference>
<protein>
    <submittedName>
        <fullName evidence="8">GATA transcription factor 12-like</fullName>
    </submittedName>
</protein>
<dbReference type="InterPro" id="IPR000679">
    <property type="entry name" value="Znf_GATA"/>
</dbReference>
<feature type="region of interest" description="Disordered" evidence="6">
    <location>
        <begin position="191"/>
        <end position="228"/>
    </location>
</feature>
<feature type="region of interest" description="Disordered" evidence="6">
    <location>
        <begin position="396"/>
        <end position="442"/>
    </location>
</feature>
<dbReference type="Proteomes" id="UP000239649">
    <property type="component" value="Unassembled WGS sequence"/>
</dbReference>
<evidence type="ECO:0000256" key="3">
    <source>
        <dbReference type="ARBA" id="ARBA00022771"/>
    </source>
</evidence>